<dbReference type="Proteomes" id="UP000682782">
    <property type="component" value="Chromosome"/>
</dbReference>
<gene>
    <name evidence="1" type="ORF">JYE49_03135</name>
</gene>
<protein>
    <submittedName>
        <fullName evidence="1">SpoIIE family protein phosphatase</fullName>
    </submittedName>
</protein>
<dbReference type="EMBL" id="CP068393">
    <property type="protein sequence ID" value="QUC67713.1"/>
    <property type="molecule type" value="Genomic_DNA"/>
</dbReference>
<proteinExistence type="predicted"/>
<name>A0AC61N8W4_9FIRM</name>
<sequence length="604" mass="67973">MRKRTISNTFLRWLLLIVVLAFAMSMIFSWTLQTGLSQHSAANLLRLNIKDVRQDVVDASDANLLALTRAIAHEIDNGAPVNEVGLSSLMNWHNVAEINIINQDGIITGTTHAAFLNYDMRSGEQSAEFLCLLDSTETEYVQSYQPTTYDPSLLRKYAAVKLKQGGFVQVAYDAERFQRDIDHLVIKVARNRHVGQEGCIIIVDENWNIVSDRNHNEGQNLFVTGIWIDRDTMPEETVFRTDVYGEHCSCMYVFTEGYYLVATMPENEILLQRNTSVQLTAILEILVFVTLFVVIFMLVRKLVVNNINRVNNSLSKITQGDLEETVDVRSNTEFSSLSDDINATVSTLKQYIAAAAARIDEELAFAKNIQQSALPSVFPPYPDRTDFSLYATMNTAKEVGGDFYDFYLLDENKLAFLVADVSGKGIPAAMFMMTGKTVLRGYAERGDMPADLFFTANNKLCKGNDAEMFITSWMGFLETDTGLVRFVNAGHNPPVLIRNGKAAFIEQRANLTLAAMENIKYREQTLQLEHGDILFLYTDGVTEATDAGNQLFGNDRLLQTLSRTFSTDMEGCREVCVTVKEDLDRFVGEAPQFDDITMLCLYYK</sequence>
<keyword evidence="2" id="KW-1185">Reference proteome</keyword>
<organism evidence="1 2">
    <name type="scientific">Aristaeella hokkaidonensis</name>
    <dbReference type="NCBI Taxonomy" id="3046382"/>
    <lineage>
        <taxon>Bacteria</taxon>
        <taxon>Bacillati</taxon>
        <taxon>Bacillota</taxon>
        <taxon>Clostridia</taxon>
        <taxon>Eubacteriales</taxon>
        <taxon>Aristaeellaceae</taxon>
        <taxon>Aristaeella</taxon>
    </lineage>
</organism>
<evidence type="ECO:0000313" key="2">
    <source>
        <dbReference type="Proteomes" id="UP000682782"/>
    </source>
</evidence>
<evidence type="ECO:0000313" key="1">
    <source>
        <dbReference type="EMBL" id="QUC67713.1"/>
    </source>
</evidence>
<reference evidence="1" key="1">
    <citation type="submission" date="2021-01" db="EMBL/GenBank/DDBJ databases">
        <title>Complete genome sequence of Clostridiales bacterium R-7.</title>
        <authorList>
            <person name="Mahoney-Kurpe S.C."/>
            <person name="Palevich N."/>
            <person name="Koike S."/>
            <person name="Moon C.D."/>
            <person name="Attwood G.T."/>
        </authorList>
    </citation>
    <scope>NUCLEOTIDE SEQUENCE</scope>
    <source>
        <strain evidence="1">R-7</strain>
    </source>
</reference>
<accession>A0AC61N8W4</accession>